<proteinExistence type="predicted"/>
<evidence type="ECO:0000313" key="3">
    <source>
        <dbReference type="EMBL" id="KAK3913072.1"/>
    </source>
</evidence>
<evidence type="ECO:0000256" key="1">
    <source>
        <dbReference type="SAM" id="MobiDB-lite"/>
    </source>
</evidence>
<accession>A0AAE1LCH3</accession>
<gene>
    <name evidence="3" type="ORF">KUF71_022526</name>
</gene>
<reference evidence="3" key="2">
    <citation type="journal article" date="2023" name="BMC Genomics">
        <title>Pest status, molecular evolution, and epigenetic factors derived from the genome assembly of Frankliniella fusca, a thysanopteran phytovirus vector.</title>
        <authorList>
            <person name="Catto M.A."/>
            <person name="Labadie P.E."/>
            <person name="Jacobson A.L."/>
            <person name="Kennedy G.G."/>
            <person name="Srinivasan R."/>
            <person name="Hunt B.G."/>
        </authorList>
    </citation>
    <scope>NUCLEOTIDE SEQUENCE</scope>
    <source>
        <strain evidence="3">PL_HMW_Pooled</strain>
    </source>
</reference>
<feature type="region of interest" description="Disordered" evidence="1">
    <location>
        <begin position="572"/>
        <end position="611"/>
    </location>
</feature>
<dbReference type="InterPro" id="IPR008906">
    <property type="entry name" value="HATC_C_dom"/>
</dbReference>
<dbReference type="InterPro" id="IPR052717">
    <property type="entry name" value="Vacuolar_transposase_reg"/>
</dbReference>
<reference evidence="3" key="1">
    <citation type="submission" date="2021-07" db="EMBL/GenBank/DDBJ databases">
        <authorList>
            <person name="Catto M.A."/>
            <person name="Jacobson A."/>
            <person name="Kennedy G."/>
            <person name="Labadie P."/>
            <person name="Hunt B.G."/>
            <person name="Srinivasan R."/>
        </authorList>
    </citation>
    <scope>NUCLEOTIDE SEQUENCE</scope>
    <source>
        <strain evidence="3">PL_HMW_Pooled</strain>
        <tissue evidence="3">Head</tissue>
    </source>
</reference>
<feature type="non-terminal residue" evidence="3">
    <location>
        <position position="1"/>
    </location>
</feature>
<dbReference type="GO" id="GO:0006357">
    <property type="term" value="P:regulation of transcription by RNA polymerase II"/>
    <property type="evidence" value="ECO:0007669"/>
    <property type="project" value="TreeGrafter"/>
</dbReference>
<organism evidence="3 4">
    <name type="scientific">Frankliniella fusca</name>
    <dbReference type="NCBI Taxonomy" id="407009"/>
    <lineage>
        <taxon>Eukaryota</taxon>
        <taxon>Metazoa</taxon>
        <taxon>Ecdysozoa</taxon>
        <taxon>Arthropoda</taxon>
        <taxon>Hexapoda</taxon>
        <taxon>Insecta</taxon>
        <taxon>Pterygota</taxon>
        <taxon>Neoptera</taxon>
        <taxon>Paraneoptera</taxon>
        <taxon>Thysanoptera</taxon>
        <taxon>Terebrantia</taxon>
        <taxon>Thripoidea</taxon>
        <taxon>Thripidae</taxon>
        <taxon>Frankliniella</taxon>
    </lineage>
</organism>
<evidence type="ECO:0000259" key="2">
    <source>
        <dbReference type="Pfam" id="PF05699"/>
    </source>
</evidence>
<dbReference type="GO" id="GO:0005634">
    <property type="term" value="C:nucleus"/>
    <property type="evidence" value="ECO:0007669"/>
    <property type="project" value="TreeGrafter"/>
</dbReference>
<dbReference type="PANTHER" id="PTHR46169:SF29">
    <property type="entry name" value="DNA REPLICATION-RELATED ELEMENT FACTOR, ISOFORM A"/>
    <property type="match status" value="1"/>
</dbReference>
<sequence length="710" mass="78990">MQDNGAGSTSLAKHKCPNDVSGVGVVVENVDVGTDQSQPQPQVLSAPPTLAKKSFNALLVRYFGEEMIPVEKGLLDLGQKWGQWGRLDAEKMMPHPTTLARNIVEEGEKVMEVVGPAVAEAVRDGRCSSTSDMWTDSFKKDHFITVTAHFVNKEGSLENYDLFTSLFESNSATSEEIRADLLRKFSSIGISPEEAKNIEFVTDGGSNIRNALQDFKWHYCLDHALNLCEEGAFTISYMNLITRALDSAPEARDIIQLCDSAVREAKPSLARRSKKVGKGLHFSNWATQSHVKMLSSFLLYRGEIEERLRERESELLHPLSMIYNDDVKSILVILGPLDIGGDREKSPSVTTAAWPALQDHVEPDMDDSPMILAMKDRLRAELVRMEAVSLIERCKDLVAFFKRSPGLMSRLSTSLKQEVSTRWNSHLTLLRSIQGKMNEINTILSGHSATTGNLQHLSRTEGISEVLLNGLVAFLTPFEKESKRLEGEGYPTIAMAATSIRELLDHCAEKPDDCEVLAALRHEAATLLREKAALDLTQMTAAFFWPNMRRLRVLQQEDRDRVMANIRRLMREEEQRDAAAGGGAAVGRLARSQGGDPDPVPDDPGEQPEAATLAAAAQATSPLRFGSSYIDVDEEDDEVDSYISEKGMPYVADPLQWWREHGCKKYPKLWRIARRHLAIMASSAPSERVWSKTGLVITPRRSRIGADLVH</sequence>
<dbReference type="PANTHER" id="PTHR46169">
    <property type="entry name" value="DNA REPLICATION-RELATED ELEMENT FACTOR, ISOFORM A"/>
    <property type="match status" value="1"/>
</dbReference>
<dbReference type="EMBL" id="JAHWGI010000308">
    <property type="protein sequence ID" value="KAK3913072.1"/>
    <property type="molecule type" value="Genomic_DNA"/>
</dbReference>
<keyword evidence="4" id="KW-1185">Reference proteome</keyword>
<protein>
    <submittedName>
        <fullName evidence="3">Transposable element Hobo transposase</fullName>
    </submittedName>
</protein>
<dbReference type="InterPro" id="IPR012337">
    <property type="entry name" value="RNaseH-like_sf"/>
</dbReference>
<dbReference type="GO" id="GO:0046983">
    <property type="term" value="F:protein dimerization activity"/>
    <property type="evidence" value="ECO:0007669"/>
    <property type="project" value="InterPro"/>
</dbReference>
<name>A0AAE1LCH3_9NEOP</name>
<dbReference type="Proteomes" id="UP001219518">
    <property type="component" value="Unassembled WGS sequence"/>
</dbReference>
<dbReference type="Pfam" id="PF05699">
    <property type="entry name" value="Dimer_Tnp_hAT"/>
    <property type="match status" value="1"/>
</dbReference>
<feature type="domain" description="HAT C-terminal dimerisation" evidence="2">
    <location>
        <begin position="638"/>
        <end position="707"/>
    </location>
</feature>
<comment type="caution">
    <text evidence="3">The sequence shown here is derived from an EMBL/GenBank/DDBJ whole genome shotgun (WGS) entry which is preliminary data.</text>
</comment>
<dbReference type="AlphaFoldDB" id="A0AAE1LCH3"/>
<dbReference type="SUPFAM" id="SSF53098">
    <property type="entry name" value="Ribonuclease H-like"/>
    <property type="match status" value="1"/>
</dbReference>
<evidence type="ECO:0000313" key="4">
    <source>
        <dbReference type="Proteomes" id="UP001219518"/>
    </source>
</evidence>